<feature type="transmembrane region" description="Helical" evidence="7">
    <location>
        <begin position="321"/>
        <end position="343"/>
    </location>
</feature>
<feature type="transmembrane region" description="Helical" evidence="7">
    <location>
        <begin position="290"/>
        <end position="309"/>
    </location>
</feature>
<dbReference type="AlphaFoldDB" id="A0AAV2B9I6"/>
<evidence type="ECO:0000256" key="2">
    <source>
        <dbReference type="ARBA" id="ARBA00006528"/>
    </source>
</evidence>
<proteinExistence type="inferred from homology"/>
<keyword evidence="9" id="KW-1185">Reference proteome</keyword>
<evidence type="ECO:0000256" key="1">
    <source>
        <dbReference type="ARBA" id="ARBA00004141"/>
    </source>
</evidence>
<organism evidence="8 9">
    <name type="scientific">Larinioides sclopetarius</name>
    <dbReference type="NCBI Taxonomy" id="280406"/>
    <lineage>
        <taxon>Eukaryota</taxon>
        <taxon>Metazoa</taxon>
        <taxon>Ecdysozoa</taxon>
        <taxon>Arthropoda</taxon>
        <taxon>Chelicerata</taxon>
        <taxon>Arachnida</taxon>
        <taxon>Araneae</taxon>
        <taxon>Araneomorphae</taxon>
        <taxon>Entelegynae</taxon>
        <taxon>Araneoidea</taxon>
        <taxon>Araneidae</taxon>
        <taxon>Larinioides</taxon>
    </lineage>
</organism>
<evidence type="ECO:0000313" key="9">
    <source>
        <dbReference type="Proteomes" id="UP001497382"/>
    </source>
</evidence>
<evidence type="ECO:0000256" key="5">
    <source>
        <dbReference type="ARBA" id="ARBA00022989"/>
    </source>
</evidence>
<gene>
    <name evidence="8" type="ORF">LARSCL_LOCUS17881</name>
</gene>
<keyword evidence="3 7" id="KW-0812">Transmembrane</keyword>
<feature type="transmembrane region" description="Helical" evidence="7">
    <location>
        <begin position="220"/>
        <end position="244"/>
    </location>
</feature>
<name>A0AAV2B9I6_9ARAC</name>
<dbReference type="Proteomes" id="UP001497382">
    <property type="component" value="Unassembled WGS sequence"/>
</dbReference>
<feature type="transmembrane region" description="Helical" evidence="7">
    <location>
        <begin position="127"/>
        <end position="147"/>
    </location>
</feature>
<dbReference type="GO" id="GO:0008508">
    <property type="term" value="F:bile acid:sodium symporter activity"/>
    <property type="evidence" value="ECO:0007669"/>
    <property type="project" value="TreeGrafter"/>
</dbReference>
<evidence type="ECO:0000256" key="7">
    <source>
        <dbReference type="SAM" id="Phobius"/>
    </source>
</evidence>
<dbReference type="PANTHER" id="PTHR10361:SF28">
    <property type="entry name" value="P3 PROTEIN-RELATED"/>
    <property type="match status" value="1"/>
</dbReference>
<evidence type="ECO:0000313" key="8">
    <source>
        <dbReference type="EMBL" id="CAL1292856.1"/>
    </source>
</evidence>
<evidence type="ECO:0000256" key="6">
    <source>
        <dbReference type="ARBA" id="ARBA00023136"/>
    </source>
</evidence>
<dbReference type="InterPro" id="IPR002657">
    <property type="entry name" value="BilAc:Na_symport/Acr3"/>
</dbReference>
<evidence type="ECO:0000256" key="4">
    <source>
        <dbReference type="ARBA" id="ARBA00022847"/>
    </source>
</evidence>
<keyword evidence="5 7" id="KW-1133">Transmembrane helix</keyword>
<comment type="subcellular location">
    <subcellularLocation>
        <location evidence="1">Membrane</location>
        <topology evidence="1">Multi-pass membrane protein</topology>
    </subcellularLocation>
</comment>
<feature type="transmembrane region" description="Helical" evidence="7">
    <location>
        <begin position="96"/>
        <end position="115"/>
    </location>
</feature>
<dbReference type="PANTHER" id="PTHR10361">
    <property type="entry name" value="SODIUM-BILE ACID COTRANSPORTER"/>
    <property type="match status" value="1"/>
</dbReference>
<feature type="transmembrane region" description="Helical" evidence="7">
    <location>
        <begin position="371"/>
        <end position="391"/>
    </location>
</feature>
<sequence>MRSSHNKSSLLCDSDFLHFERSLHWLNSNCYCLQLCLLSIEMDNETIKINFTLEASERNDPHLTFEIKLPSNSSSSVNSTIINESWNKDIKPVLDYLMVVILVVIMLAMGCEITWRSLWEHVKRPIGLCIGIISQFVIVPLTGYLILTATGITGLHATGVLIISCCPGGVLSNTFTYFCEGDLSLSCKNFFSSNYDQEFKENITADNCRYSYGHILCTSYSVAMTCCSSIMALCMMPANIWLYGRSFNSETLMIPYQKMAISLISVTSPVAVGMSLRWKFPRVATLITKLGSYCGILIMFVCIIIEVVVFPNMFTGIPPKLYGVILTLPLIGLSLGFSLATLLKQKIQVRKTIAIECGIQNDQEEIVLLPWLYGFAMMTACSIICVTFQLYKRHSIAKYGKGKPDSTLKDDGRSPEDMDLMHWNTVRFSHVGGTTAVRETCPACD</sequence>
<comment type="similarity">
    <text evidence="2">Belongs to the bile acid:sodium symporter (BASS) (TC 2.A.28) family.</text>
</comment>
<dbReference type="InterPro" id="IPR004710">
    <property type="entry name" value="Bilac:Na_transpt"/>
</dbReference>
<reference evidence="8 9" key="1">
    <citation type="submission" date="2024-04" db="EMBL/GenBank/DDBJ databases">
        <authorList>
            <person name="Rising A."/>
            <person name="Reimegard J."/>
            <person name="Sonavane S."/>
            <person name="Akerstrom W."/>
            <person name="Nylinder S."/>
            <person name="Hedman E."/>
            <person name="Kallberg Y."/>
        </authorList>
    </citation>
    <scope>NUCLEOTIDE SEQUENCE [LARGE SCALE GENOMIC DNA]</scope>
</reference>
<dbReference type="GO" id="GO:0016020">
    <property type="term" value="C:membrane"/>
    <property type="evidence" value="ECO:0007669"/>
    <property type="project" value="UniProtKB-SubCell"/>
</dbReference>
<dbReference type="InterPro" id="IPR038770">
    <property type="entry name" value="Na+/solute_symporter_sf"/>
</dbReference>
<keyword evidence="6 7" id="KW-0472">Membrane</keyword>
<dbReference type="Pfam" id="PF01758">
    <property type="entry name" value="SBF"/>
    <property type="match status" value="2"/>
</dbReference>
<accession>A0AAV2B9I6</accession>
<dbReference type="Gene3D" id="1.20.1530.20">
    <property type="match status" value="1"/>
</dbReference>
<feature type="transmembrane region" description="Helical" evidence="7">
    <location>
        <begin position="256"/>
        <end position="278"/>
    </location>
</feature>
<keyword evidence="4" id="KW-0769">Symport</keyword>
<evidence type="ECO:0000256" key="3">
    <source>
        <dbReference type="ARBA" id="ARBA00022692"/>
    </source>
</evidence>
<keyword evidence="4" id="KW-0813">Transport</keyword>
<dbReference type="EMBL" id="CAXIEN010000314">
    <property type="protein sequence ID" value="CAL1292856.1"/>
    <property type="molecule type" value="Genomic_DNA"/>
</dbReference>
<comment type="caution">
    <text evidence="8">The sequence shown here is derived from an EMBL/GenBank/DDBJ whole genome shotgun (WGS) entry which is preliminary data.</text>
</comment>
<protein>
    <submittedName>
        <fullName evidence="8">Uncharacterized protein</fullName>
    </submittedName>
</protein>